<dbReference type="InterPro" id="IPR046373">
    <property type="entry name" value="Acyl-CoA_Oxase/DH_mid-dom_sf"/>
</dbReference>
<dbReference type="OrthoDB" id="8677713at2"/>
<dbReference type="InterPro" id="IPR037069">
    <property type="entry name" value="AcylCoA_DH/ox_N_sf"/>
</dbReference>
<dbReference type="InterPro" id="IPR013786">
    <property type="entry name" value="AcylCoA_DH/ox_N"/>
</dbReference>
<evidence type="ECO:0000256" key="4">
    <source>
        <dbReference type="ARBA" id="ARBA00022827"/>
    </source>
</evidence>
<dbReference type="Proteomes" id="UP000305238">
    <property type="component" value="Unassembled WGS sequence"/>
</dbReference>
<dbReference type="SUPFAM" id="SSF47203">
    <property type="entry name" value="Acyl-CoA dehydrogenase C-terminal domain-like"/>
    <property type="match status" value="1"/>
</dbReference>
<dbReference type="InterPro" id="IPR009075">
    <property type="entry name" value="AcylCo_DH/oxidase_C"/>
</dbReference>
<comment type="caution">
    <text evidence="8">The sequence shown here is derived from an EMBL/GenBank/DDBJ whole genome shotgun (WGS) entry which is preliminary data.</text>
</comment>
<evidence type="ECO:0000259" key="7">
    <source>
        <dbReference type="Pfam" id="PF02771"/>
    </source>
</evidence>
<evidence type="ECO:0000256" key="5">
    <source>
        <dbReference type="ARBA" id="ARBA00023002"/>
    </source>
</evidence>
<evidence type="ECO:0000313" key="9">
    <source>
        <dbReference type="Proteomes" id="UP000305238"/>
    </source>
</evidence>
<dbReference type="Pfam" id="PF02771">
    <property type="entry name" value="Acyl-CoA_dh_N"/>
    <property type="match status" value="1"/>
</dbReference>
<dbReference type="InterPro" id="IPR009100">
    <property type="entry name" value="AcylCoA_DH/oxidase_NM_dom_sf"/>
</dbReference>
<keyword evidence="4" id="KW-0274">FAD</keyword>
<dbReference type="PANTHER" id="PTHR43884">
    <property type="entry name" value="ACYL-COA DEHYDROGENASE"/>
    <property type="match status" value="1"/>
</dbReference>
<sequence length="375" mass="38425">MEFAFTEEQRALRDLTRSMAERTWTDDAVRAQLWTSSGFDREAWRVLGRDLGVLGLALPVEAGGDGGGTVALAIVAEELGRVLAGVPLLGCVALAATALARSGAPEAPGLVSGIVSGETVASLVATDARGAWAPARTGITATGGPDAPVLSGTVSHVLDAVAADLFVVVAEADGDPALFLVDAGAQGLSVEPLTTLDQTRRLGRVRLDGTPARPLGDAGASALDAVAAARDVGAVVLAAEAVGASARLLAMSVEYASTRLQFGRPIGSFQAVKHRCADMHVAVEQSRSAAYHAAWSLDDPGLDDPRIAVDLATVRTAADYQAVVKNPVQVHGGIGFTWEHSAHLYYKRAVGDATLLGGRAAAAERLAASVLDAAS</sequence>
<comment type="cofactor">
    <cofactor evidence="1">
        <name>FAD</name>
        <dbReference type="ChEBI" id="CHEBI:57692"/>
    </cofactor>
</comment>
<feature type="domain" description="Acyl-CoA dehydrogenase/oxidase N-terminal" evidence="7">
    <location>
        <begin position="6"/>
        <end position="106"/>
    </location>
</feature>
<evidence type="ECO:0000313" key="8">
    <source>
        <dbReference type="EMBL" id="TMR37106.1"/>
    </source>
</evidence>
<gene>
    <name evidence="8" type="ORF">ETD96_19255</name>
</gene>
<dbReference type="Gene3D" id="1.10.540.10">
    <property type="entry name" value="Acyl-CoA dehydrogenase/oxidase, N-terminal domain"/>
    <property type="match status" value="1"/>
</dbReference>
<organism evidence="8 9">
    <name type="scientific">Actinomadura geliboluensis</name>
    <dbReference type="NCBI Taxonomy" id="882440"/>
    <lineage>
        <taxon>Bacteria</taxon>
        <taxon>Bacillati</taxon>
        <taxon>Actinomycetota</taxon>
        <taxon>Actinomycetes</taxon>
        <taxon>Streptosporangiales</taxon>
        <taxon>Thermomonosporaceae</taxon>
        <taxon>Actinomadura</taxon>
    </lineage>
</organism>
<evidence type="ECO:0000256" key="1">
    <source>
        <dbReference type="ARBA" id="ARBA00001974"/>
    </source>
</evidence>
<evidence type="ECO:0000256" key="2">
    <source>
        <dbReference type="ARBA" id="ARBA00009347"/>
    </source>
</evidence>
<accession>A0A5S4GVX8</accession>
<keyword evidence="5" id="KW-0560">Oxidoreductase</keyword>
<reference evidence="8 9" key="1">
    <citation type="submission" date="2019-05" db="EMBL/GenBank/DDBJ databases">
        <title>Draft genome sequence of Actinomadura geliboluensis A8036.</title>
        <authorList>
            <person name="Saricaoglu S."/>
            <person name="Isik K."/>
        </authorList>
    </citation>
    <scope>NUCLEOTIDE SEQUENCE [LARGE SCALE GENOMIC DNA]</scope>
    <source>
        <strain evidence="8 9">A8036</strain>
    </source>
</reference>
<keyword evidence="9" id="KW-1185">Reference proteome</keyword>
<feature type="domain" description="Acyl-CoA dehydrogenase/oxidase C-terminal" evidence="6">
    <location>
        <begin position="231"/>
        <end position="369"/>
    </location>
</feature>
<dbReference type="EMBL" id="VCKZ01000134">
    <property type="protein sequence ID" value="TMR37106.1"/>
    <property type="molecule type" value="Genomic_DNA"/>
</dbReference>
<dbReference type="SUPFAM" id="SSF56645">
    <property type="entry name" value="Acyl-CoA dehydrogenase NM domain-like"/>
    <property type="match status" value="1"/>
</dbReference>
<name>A0A5S4GVX8_9ACTN</name>
<comment type="similarity">
    <text evidence="2">Belongs to the acyl-CoA dehydrogenase family.</text>
</comment>
<dbReference type="InterPro" id="IPR036250">
    <property type="entry name" value="AcylCo_DH-like_C"/>
</dbReference>
<proteinExistence type="inferred from homology"/>
<dbReference type="GO" id="GO:0003995">
    <property type="term" value="F:acyl-CoA dehydrogenase activity"/>
    <property type="evidence" value="ECO:0007669"/>
    <property type="project" value="TreeGrafter"/>
</dbReference>
<dbReference type="RefSeq" id="WP_138637856.1">
    <property type="nucleotide sequence ID" value="NZ_VCKZ01000134.1"/>
</dbReference>
<dbReference type="PANTHER" id="PTHR43884:SF20">
    <property type="entry name" value="ACYL-COA DEHYDROGENASE FADE28"/>
    <property type="match status" value="1"/>
</dbReference>
<evidence type="ECO:0000259" key="6">
    <source>
        <dbReference type="Pfam" id="PF00441"/>
    </source>
</evidence>
<protein>
    <submittedName>
        <fullName evidence="8">Acyl-CoA dehydrogenase</fullName>
    </submittedName>
</protein>
<keyword evidence="3" id="KW-0285">Flavoprotein</keyword>
<evidence type="ECO:0000256" key="3">
    <source>
        <dbReference type="ARBA" id="ARBA00022630"/>
    </source>
</evidence>
<dbReference type="AlphaFoldDB" id="A0A5S4GVX8"/>
<dbReference type="Gene3D" id="2.40.110.10">
    <property type="entry name" value="Butyryl-CoA Dehydrogenase, subunit A, domain 2"/>
    <property type="match status" value="1"/>
</dbReference>
<dbReference type="Pfam" id="PF00441">
    <property type="entry name" value="Acyl-CoA_dh_1"/>
    <property type="match status" value="1"/>
</dbReference>
<dbReference type="GO" id="GO:0050660">
    <property type="term" value="F:flavin adenine dinucleotide binding"/>
    <property type="evidence" value="ECO:0007669"/>
    <property type="project" value="InterPro"/>
</dbReference>
<dbReference type="Gene3D" id="1.20.140.10">
    <property type="entry name" value="Butyryl-CoA Dehydrogenase, subunit A, domain 3"/>
    <property type="match status" value="1"/>
</dbReference>